<accession>A0A109JGJ4</accession>
<dbReference type="Pfam" id="PF14246">
    <property type="entry name" value="TetR_C_7"/>
    <property type="match status" value="1"/>
</dbReference>
<dbReference type="InterPro" id="IPR023772">
    <property type="entry name" value="DNA-bd_HTH_TetR-type_CS"/>
</dbReference>
<dbReference type="AlphaFoldDB" id="A0A109JGJ4"/>
<keyword evidence="7" id="KW-1185">Reference proteome</keyword>
<evidence type="ECO:0000256" key="3">
    <source>
        <dbReference type="ARBA" id="ARBA00023163"/>
    </source>
</evidence>
<dbReference type="Gene3D" id="1.10.10.60">
    <property type="entry name" value="Homeodomain-like"/>
    <property type="match status" value="1"/>
</dbReference>
<proteinExistence type="predicted"/>
<dbReference type="Gene3D" id="1.10.357.10">
    <property type="entry name" value="Tetracycline Repressor, domain 2"/>
    <property type="match status" value="1"/>
</dbReference>
<dbReference type="Proteomes" id="UP000057737">
    <property type="component" value="Unassembled WGS sequence"/>
</dbReference>
<dbReference type="PRINTS" id="PR00455">
    <property type="entry name" value="HTHTETR"/>
</dbReference>
<evidence type="ECO:0000313" key="7">
    <source>
        <dbReference type="Proteomes" id="UP000057737"/>
    </source>
</evidence>
<keyword evidence="1" id="KW-0805">Transcription regulation</keyword>
<feature type="DNA-binding region" description="H-T-H motif" evidence="4">
    <location>
        <begin position="41"/>
        <end position="60"/>
    </location>
</feature>
<gene>
    <name evidence="6" type="ORF">AS156_18065</name>
</gene>
<evidence type="ECO:0000256" key="4">
    <source>
        <dbReference type="PROSITE-ProRule" id="PRU00335"/>
    </source>
</evidence>
<dbReference type="InterPro" id="IPR039536">
    <property type="entry name" value="TetR_C_Proteobacteria"/>
</dbReference>
<dbReference type="FunFam" id="1.10.10.60:FF:000141">
    <property type="entry name" value="TetR family transcriptional regulator"/>
    <property type="match status" value="1"/>
</dbReference>
<protein>
    <submittedName>
        <fullName evidence="6">Transcriptional regulator</fullName>
    </submittedName>
</protein>
<dbReference type="RefSeq" id="WP_066513368.1">
    <property type="nucleotide sequence ID" value="NZ_LNCU01000107.1"/>
</dbReference>
<feature type="domain" description="HTH tetR-type" evidence="5">
    <location>
        <begin position="18"/>
        <end position="78"/>
    </location>
</feature>
<dbReference type="GO" id="GO:0000976">
    <property type="term" value="F:transcription cis-regulatory region binding"/>
    <property type="evidence" value="ECO:0007669"/>
    <property type="project" value="TreeGrafter"/>
</dbReference>
<dbReference type="EMBL" id="LNCU01000107">
    <property type="protein sequence ID" value="KWV48389.1"/>
    <property type="molecule type" value="Genomic_DNA"/>
</dbReference>
<name>A0A109JGJ4_9BRAD</name>
<dbReference type="Pfam" id="PF00440">
    <property type="entry name" value="TetR_N"/>
    <property type="match status" value="1"/>
</dbReference>
<dbReference type="OrthoDB" id="5292901at2"/>
<organism evidence="6 7">
    <name type="scientific">Bradyrhizobium macuxiense</name>
    <dbReference type="NCBI Taxonomy" id="1755647"/>
    <lineage>
        <taxon>Bacteria</taxon>
        <taxon>Pseudomonadati</taxon>
        <taxon>Pseudomonadota</taxon>
        <taxon>Alphaproteobacteria</taxon>
        <taxon>Hyphomicrobiales</taxon>
        <taxon>Nitrobacteraceae</taxon>
        <taxon>Bradyrhizobium</taxon>
    </lineage>
</organism>
<evidence type="ECO:0000256" key="2">
    <source>
        <dbReference type="ARBA" id="ARBA00023125"/>
    </source>
</evidence>
<evidence type="ECO:0000256" key="1">
    <source>
        <dbReference type="ARBA" id="ARBA00023015"/>
    </source>
</evidence>
<dbReference type="SUPFAM" id="SSF48498">
    <property type="entry name" value="Tetracyclin repressor-like, C-terminal domain"/>
    <property type="match status" value="1"/>
</dbReference>
<sequence length="214" mass="23975">MIETLDSPAVRRPEAPTGRKWDAVFQTARRLFLVQGFSATSTDAIAKGAGVSKATVYAYFHSKEELFASLIMAECERMQRHLVQPDLSEGLIPALRRFARQYVDLFIKRKDVAFVQLIANESGRFPELGRLFYESGPLATIQRLACFLDEAKARGLIVFEDSSTAATQFLNLVRGEVPLRTMLGLDNLTEETIDREIEAGLALFLRAYRPIPSS</sequence>
<dbReference type="PROSITE" id="PS01081">
    <property type="entry name" value="HTH_TETR_1"/>
    <property type="match status" value="1"/>
</dbReference>
<comment type="caution">
    <text evidence="6">The sequence shown here is derived from an EMBL/GenBank/DDBJ whole genome shotgun (WGS) entry which is preliminary data.</text>
</comment>
<dbReference type="InterPro" id="IPR009057">
    <property type="entry name" value="Homeodomain-like_sf"/>
</dbReference>
<dbReference type="PANTHER" id="PTHR30055">
    <property type="entry name" value="HTH-TYPE TRANSCRIPTIONAL REGULATOR RUTR"/>
    <property type="match status" value="1"/>
</dbReference>
<dbReference type="InterPro" id="IPR001647">
    <property type="entry name" value="HTH_TetR"/>
</dbReference>
<dbReference type="SUPFAM" id="SSF46689">
    <property type="entry name" value="Homeodomain-like"/>
    <property type="match status" value="1"/>
</dbReference>
<keyword evidence="3" id="KW-0804">Transcription</keyword>
<dbReference type="InterPro" id="IPR036271">
    <property type="entry name" value="Tet_transcr_reg_TetR-rel_C_sf"/>
</dbReference>
<evidence type="ECO:0000313" key="6">
    <source>
        <dbReference type="EMBL" id="KWV48389.1"/>
    </source>
</evidence>
<reference evidence="6 7" key="1">
    <citation type="submission" date="2015-11" db="EMBL/GenBank/DDBJ databases">
        <title>Draft Genome Sequence of the Strain BR 10303 (Bradyrhizobium sp.) isolated from nodules of Centrolobium paraense.</title>
        <authorList>
            <person name="Zelli J.E."/>
            <person name="Simoes-Araujo J.L."/>
            <person name="Barauna A.C."/>
            <person name="Silva K."/>
        </authorList>
    </citation>
    <scope>NUCLEOTIDE SEQUENCE [LARGE SCALE GENOMIC DNA]</scope>
    <source>
        <strain evidence="6 7">BR 10303</strain>
    </source>
</reference>
<dbReference type="GO" id="GO:0003700">
    <property type="term" value="F:DNA-binding transcription factor activity"/>
    <property type="evidence" value="ECO:0007669"/>
    <property type="project" value="TreeGrafter"/>
</dbReference>
<dbReference type="InterPro" id="IPR050109">
    <property type="entry name" value="HTH-type_TetR-like_transc_reg"/>
</dbReference>
<dbReference type="PANTHER" id="PTHR30055:SF146">
    <property type="entry name" value="HTH-TYPE TRANSCRIPTIONAL DUAL REGULATOR CECR"/>
    <property type="match status" value="1"/>
</dbReference>
<keyword evidence="2 4" id="KW-0238">DNA-binding</keyword>
<evidence type="ECO:0000259" key="5">
    <source>
        <dbReference type="PROSITE" id="PS50977"/>
    </source>
</evidence>
<dbReference type="PROSITE" id="PS50977">
    <property type="entry name" value="HTH_TETR_2"/>
    <property type="match status" value="1"/>
</dbReference>